<proteinExistence type="predicted"/>
<feature type="domain" description="Monalysin Pore-forming" evidence="1">
    <location>
        <begin position="35"/>
        <end position="132"/>
    </location>
</feature>
<evidence type="ECO:0000259" key="1">
    <source>
        <dbReference type="Pfam" id="PF18063"/>
    </source>
</evidence>
<organism evidence="2 3">
    <name type="scientific">Cavenderia fasciculata</name>
    <name type="common">Slime mold</name>
    <name type="synonym">Dictyostelium fasciculatum</name>
    <dbReference type="NCBI Taxonomy" id="261658"/>
    <lineage>
        <taxon>Eukaryota</taxon>
        <taxon>Amoebozoa</taxon>
        <taxon>Evosea</taxon>
        <taxon>Eumycetozoa</taxon>
        <taxon>Dictyostelia</taxon>
        <taxon>Acytosteliales</taxon>
        <taxon>Cavenderiaceae</taxon>
        <taxon>Cavenderia</taxon>
    </lineage>
</organism>
<accession>F4Q7U9</accession>
<dbReference type="KEGG" id="dfa:DFA_09518"/>
<reference evidence="3" key="1">
    <citation type="journal article" date="2011" name="Genome Res.">
        <title>Phylogeny-wide analysis of social amoeba genomes highlights ancient origins for complex intercellular communication.</title>
        <authorList>
            <person name="Heidel A.J."/>
            <person name="Lawal H.M."/>
            <person name="Felder M."/>
            <person name="Schilde C."/>
            <person name="Helps N.R."/>
            <person name="Tunggal B."/>
            <person name="Rivero F."/>
            <person name="John U."/>
            <person name="Schleicher M."/>
            <person name="Eichinger L."/>
            <person name="Platzer M."/>
            <person name="Noegel A.A."/>
            <person name="Schaap P."/>
            <person name="Gloeckner G."/>
        </authorList>
    </citation>
    <scope>NUCLEOTIDE SEQUENCE [LARGE SCALE GENOMIC DNA]</scope>
    <source>
        <strain evidence="3">SH3</strain>
    </source>
</reference>
<dbReference type="Pfam" id="PF18063">
    <property type="entry name" value="BB_PF"/>
    <property type="match status" value="1"/>
</dbReference>
<dbReference type="RefSeq" id="XP_004352174.1">
    <property type="nucleotide sequence ID" value="XM_004352122.1"/>
</dbReference>
<dbReference type="InterPro" id="IPR040927">
    <property type="entry name" value="PF_Monalysin"/>
</dbReference>
<dbReference type="AlphaFoldDB" id="F4Q7U9"/>
<dbReference type="Proteomes" id="UP000007797">
    <property type="component" value="Unassembled WGS sequence"/>
</dbReference>
<evidence type="ECO:0000313" key="3">
    <source>
        <dbReference type="Proteomes" id="UP000007797"/>
    </source>
</evidence>
<dbReference type="GeneID" id="14868018"/>
<sequence length="170" mass="19217">MDIKINEIESNLDLSSFKSIPKDIKSLDPFDLENSQMVSTELGIDQLLKIKNPLDQFVMINAKFGDPLSVPVYPNHTFNIKPIAVYNRYIDYVTLGQPETSYPTSYFKGFFPGSEFPSELVEKCDAVNHITKLGEIFSTPASNVLHEPVLPYDCIEYVKGKGASRWKEGF</sequence>
<gene>
    <name evidence="2" type="ORF">DFA_09518</name>
</gene>
<evidence type="ECO:0000313" key="2">
    <source>
        <dbReference type="EMBL" id="EGG15849.1"/>
    </source>
</evidence>
<name>F4Q7U9_CACFS</name>
<keyword evidence="3" id="KW-1185">Reference proteome</keyword>
<dbReference type="EMBL" id="GL883025">
    <property type="protein sequence ID" value="EGG15849.1"/>
    <property type="molecule type" value="Genomic_DNA"/>
</dbReference>
<protein>
    <recommendedName>
        <fullName evidence="1">Monalysin Pore-forming domain-containing protein</fullName>
    </recommendedName>
</protein>